<evidence type="ECO:0000313" key="1">
    <source>
        <dbReference type="EMBL" id="GFR98035.1"/>
    </source>
</evidence>
<gene>
    <name evidence="1" type="ORF">ElyMa_004491000</name>
</gene>
<dbReference type="Proteomes" id="UP000762676">
    <property type="component" value="Unassembled WGS sequence"/>
</dbReference>
<comment type="caution">
    <text evidence="1">The sequence shown here is derived from an EMBL/GenBank/DDBJ whole genome shotgun (WGS) entry which is preliminary data.</text>
</comment>
<reference evidence="1 2" key="1">
    <citation type="journal article" date="2021" name="Elife">
        <title>Chloroplast acquisition without the gene transfer in kleptoplastic sea slugs, Plakobranchus ocellatus.</title>
        <authorList>
            <person name="Maeda T."/>
            <person name="Takahashi S."/>
            <person name="Yoshida T."/>
            <person name="Shimamura S."/>
            <person name="Takaki Y."/>
            <person name="Nagai Y."/>
            <person name="Toyoda A."/>
            <person name="Suzuki Y."/>
            <person name="Arimoto A."/>
            <person name="Ishii H."/>
            <person name="Satoh N."/>
            <person name="Nishiyama T."/>
            <person name="Hasebe M."/>
            <person name="Maruyama T."/>
            <person name="Minagawa J."/>
            <person name="Obokata J."/>
            <person name="Shigenobu S."/>
        </authorList>
    </citation>
    <scope>NUCLEOTIDE SEQUENCE [LARGE SCALE GENOMIC DNA]</scope>
</reference>
<dbReference type="EMBL" id="BMAT01009077">
    <property type="protein sequence ID" value="GFR98035.1"/>
    <property type="molecule type" value="Genomic_DNA"/>
</dbReference>
<accession>A0AAV4HKV9</accession>
<sequence length="90" mass="10291">MKIRGCEVWIVGRMRKNFSTVALQPLLCKVCWMRGRIIVLKHNTPSQETRSFATNRISEEVKIAAELDSIDTLTVAKCLRGSHLSHPRTR</sequence>
<protein>
    <submittedName>
        <fullName evidence="1">Uncharacterized protein</fullName>
    </submittedName>
</protein>
<organism evidence="1 2">
    <name type="scientific">Elysia marginata</name>
    <dbReference type="NCBI Taxonomy" id="1093978"/>
    <lineage>
        <taxon>Eukaryota</taxon>
        <taxon>Metazoa</taxon>
        <taxon>Spiralia</taxon>
        <taxon>Lophotrochozoa</taxon>
        <taxon>Mollusca</taxon>
        <taxon>Gastropoda</taxon>
        <taxon>Heterobranchia</taxon>
        <taxon>Euthyneura</taxon>
        <taxon>Panpulmonata</taxon>
        <taxon>Sacoglossa</taxon>
        <taxon>Placobranchoidea</taxon>
        <taxon>Plakobranchidae</taxon>
        <taxon>Elysia</taxon>
    </lineage>
</organism>
<keyword evidence="2" id="KW-1185">Reference proteome</keyword>
<evidence type="ECO:0000313" key="2">
    <source>
        <dbReference type="Proteomes" id="UP000762676"/>
    </source>
</evidence>
<dbReference type="AlphaFoldDB" id="A0AAV4HKV9"/>
<name>A0AAV4HKV9_9GAST</name>
<proteinExistence type="predicted"/>